<dbReference type="Pfam" id="PF00496">
    <property type="entry name" value="SBP_bac_5"/>
    <property type="match status" value="1"/>
</dbReference>
<dbReference type="Gene3D" id="3.10.105.10">
    <property type="entry name" value="Dipeptide-binding Protein, Domain 3"/>
    <property type="match status" value="1"/>
</dbReference>
<feature type="domain" description="Solute-binding protein family 5" evidence="3">
    <location>
        <begin position="175"/>
        <end position="489"/>
    </location>
</feature>
<dbReference type="GeneID" id="93475212"/>
<evidence type="ECO:0000256" key="2">
    <source>
        <dbReference type="SAM" id="MobiDB-lite"/>
    </source>
</evidence>
<feature type="domain" description="Transcriptional regulator SgrR N-terminal HTH" evidence="4">
    <location>
        <begin position="6"/>
        <end position="117"/>
    </location>
</feature>
<dbReference type="InterPro" id="IPR000914">
    <property type="entry name" value="SBP_5_dom"/>
</dbReference>
<evidence type="ECO:0000256" key="1">
    <source>
        <dbReference type="ARBA" id="ARBA00023125"/>
    </source>
</evidence>
<dbReference type="InterPro" id="IPR025370">
    <property type="entry name" value="SgrR_HTH_N"/>
</dbReference>
<dbReference type="AlphaFoldDB" id="A0ABD8AWJ0"/>
<dbReference type="PANTHER" id="PTHR30290">
    <property type="entry name" value="PERIPLASMIC BINDING COMPONENT OF ABC TRANSPORTER"/>
    <property type="match status" value="1"/>
</dbReference>
<evidence type="ECO:0000313" key="5">
    <source>
        <dbReference type="EMBL" id="WWP21933.1"/>
    </source>
</evidence>
<organism evidence="5 6">
    <name type="scientific">Paenibacillus amylolyticus</name>
    <dbReference type="NCBI Taxonomy" id="1451"/>
    <lineage>
        <taxon>Bacteria</taxon>
        <taxon>Bacillati</taxon>
        <taxon>Bacillota</taxon>
        <taxon>Bacilli</taxon>
        <taxon>Bacillales</taxon>
        <taxon>Paenibacillaceae</taxon>
        <taxon>Paenibacillus</taxon>
    </lineage>
</organism>
<dbReference type="InterPro" id="IPR039424">
    <property type="entry name" value="SBP_5"/>
</dbReference>
<dbReference type="PANTHER" id="PTHR30290:SF72">
    <property type="entry name" value="HTH-TYPE TRANSCRIPTIONAL REGULATOR SGRR"/>
    <property type="match status" value="1"/>
</dbReference>
<keyword evidence="1" id="KW-0238">DNA-binding</keyword>
<name>A0ABD8AWJ0_PAEAM</name>
<dbReference type="EMBL" id="CP145892">
    <property type="protein sequence ID" value="WWP21933.1"/>
    <property type="molecule type" value="Genomic_DNA"/>
</dbReference>
<sequence length="627" mass="72512">MDVSEHYIQLRLNFPHVHDEQEVLTTVGELADLLCCTMRNMNLIMNKFKENGWVRWNPQRGRGKKSMLVFCVPLLEVARERFDHLLDGNRMEDAYELATTLPITMREHLMQQMQHQFGLRSNGGDRGRVDTLRIPRNIPFKTLDPTQTAMWGEVFIVAEVFDRLVRYNAEHQVCEPSLAVAWESHSEGREWTFYLHKGIPFHHGRILDAEDVKFTFDRIISDNSNPCRPLFGSIERIETLDELTVRFVLNKPNFMFPDLMSSMSASILPRDVEMNPLHPIGTGPYRLTRHDSKLLVLEVFPSYFRGRAYIDRVEIWQLPHSGRVESVIKHNIFPDAEPRAVQHEMQGGMYMTFNMQKEGPQHDVNFRRAVQQLLNAQELSQALGSTNTQAAYSLIRGRVQQPLKVGSDQGEPWKQQSEQPDGSVTPVPDLSVETSLVRASALLRHSSYQGQSLSLWVEEGEKMETDMVWFAERCKQIGLHINIMPGDPVHAVYQDGFGDCDLIYTGEIFNDNVVLSLVTMYTFQNTLFLIAMNDYWRHELEQECGRVVMIQEPAERLNRLIRLEDRLIQEALLLPTYSFKEEHAHHDSLRDYRLAGYGLPDLCRLWVKRSPGAAEENTSYPVYIPLW</sequence>
<accession>A0ABD8AWJ0</accession>
<evidence type="ECO:0000259" key="4">
    <source>
        <dbReference type="Pfam" id="PF12793"/>
    </source>
</evidence>
<gene>
    <name evidence="5" type="ORF">V6668_07065</name>
</gene>
<dbReference type="Pfam" id="PF12793">
    <property type="entry name" value="SgrR_N"/>
    <property type="match status" value="1"/>
</dbReference>
<evidence type="ECO:0000259" key="3">
    <source>
        <dbReference type="Pfam" id="PF00496"/>
    </source>
</evidence>
<reference evidence="5 6" key="1">
    <citation type="submission" date="2024-02" db="EMBL/GenBank/DDBJ databases">
        <title>Complete sequences of two Paenibacillus sp. strains and one Lysinibacillus strain isolated from the environment on STAA medium highlight biotechnological potential.</title>
        <authorList>
            <person name="Attere S.A."/>
            <person name="Piche L.C."/>
            <person name="Intertaglia L."/>
            <person name="Lami R."/>
            <person name="Charette S.J."/>
            <person name="Vincent A.T."/>
        </authorList>
    </citation>
    <scope>NUCLEOTIDE SEQUENCE [LARGE SCALE GENOMIC DNA]</scope>
    <source>
        <strain evidence="5 6">Y5S-7</strain>
    </source>
</reference>
<evidence type="ECO:0000313" key="6">
    <source>
        <dbReference type="Proteomes" id="UP001364764"/>
    </source>
</evidence>
<dbReference type="Proteomes" id="UP001364764">
    <property type="component" value="Chromosome"/>
</dbReference>
<feature type="region of interest" description="Disordered" evidence="2">
    <location>
        <begin position="404"/>
        <end position="427"/>
    </location>
</feature>
<dbReference type="SUPFAM" id="SSF53850">
    <property type="entry name" value="Periplasmic binding protein-like II"/>
    <property type="match status" value="1"/>
</dbReference>
<proteinExistence type="predicted"/>
<dbReference type="GO" id="GO:0003677">
    <property type="term" value="F:DNA binding"/>
    <property type="evidence" value="ECO:0007669"/>
    <property type="project" value="UniProtKB-KW"/>
</dbReference>
<dbReference type="Gene3D" id="3.40.190.10">
    <property type="entry name" value="Periplasmic binding protein-like II"/>
    <property type="match status" value="1"/>
</dbReference>
<protein>
    <submittedName>
        <fullName evidence="5">ABC transporter substrate-binding protein</fullName>
    </submittedName>
</protein>
<dbReference type="RefSeq" id="WP_338708027.1">
    <property type="nucleotide sequence ID" value="NZ_CP145892.1"/>
</dbReference>